<feature type="non-terminal residue" evidence="2">
    <location>
        <position position="170"/>
    </location>
</feature>
<sequence length="170" mass="19644">SVVNNCEYGAESSSSFPSIPHSSSKENLLYLVQKQRYDSRLKLIGDSPIKAFYRVIRSWASKKFMTGWLIRNRRHSKKLENMHLASSLQQLFFMGVQQVQKNLTVSTSCHLWWHVRSSDVDHIGCMRQLKPLRLLDSEILQHELQRPANGYISSESVRRFVCSSALTSWA</sequence>
<feature type="non-terminal residue" evidence="2">
    <location>
        <position position="1"/>
    </location>
</feature>
<accession>A0A7J9K2M2</accession>
<evidence type="ECO:0000313" key="3">
    <source>
        <dbReference type="Proteomes" id="UP000593575"/>
    </source>
</evidence>
<organism evidence="2 3">
    <name type="scientific">Gossypium armourianum</name>
    <dbReference type="NCBI Taxonomy" id="34283"/>
    <lineage>
        <taxon>Eukaryota</taxon>
        <taxon>Viridiplantae</taxon>
        <taxon>Streptophyta</taxon>
        <taxon>Embryophyta</taxon>
        <taxon>Tracheophyta</taxon>
        <taxon>Spermatophyta</taxon>
        <taxon>Magnoliopsida</taxon>
        <taxon>eudicotyledons</taxon>
        <taxon>Gunneridae</taxon>
        <taxon>Pentapetalae</taxon>
        <taxon>rosids</taxon>
        <taxon>malvids</taxon>
        <taxon>Malvales</taxon>
        <taxon>Malvaceae</taxon>
        <taxon>Malvoideae</taxon>
        <taxon>Gossypium</taxon>
    </lineage>
</organism>
<feature type="region of interest" description="Disordered" evidence="1">
    <location>
        <begin position="1"/>
        <end position="22"/>
    </location>
</feature>
<feature type="compositionally biased region" description="Low complexity" evidence="1">
    <location>
        <begin position="12"/>
        <end position="22"/>
    </location>
</feature>
<protein>
    <submittedName>
        <fullName evidence="2">Uncharacterized protein</fullName>
    </submittedName>
</protein>
<dbReference type="Proteomes" id="UP000593575">
    <property type="component" value="Unassembled WGS sequence"/>
</dbReference>
<gene>
    <name evidence="2" type="ORF">Goarm_003212</name>
</gene>
<reference evidence="2 3" key="1">
    <citation type="journal article" date="2019" name="Genome Biol. Evol.">
        <title>Insights into the evolution of the New World diploid cottons (Gossypium, subgenus Houzingenia) based on genome sequencing.</title>
        <authorList>
            <person name="Grover C.E."/>
            <person name="Arick M.A. 2nd"/>
            <person name="Thrash A."/>
            <person name="Conover J.L."/>
            <person name="Sanders W.S."/>
            <person name="Peterson D.G."/>
            <person name="Frelichowski J.E."/>
            <person name="Scheffler J.A."/>
            <person name="Scheffler B.E."/>
            <person name="Wendel J.F."/>
        </authorList>
    </citation>
    <scope>NUCLEOTIDE SEQUENCE [LARGE SCALE GENOMIC DNA]</scope>
    <source>
        <strain evidence="2">6</strain>
        <tissue evidence="2">Leaf</tissue>
    </source>
</reference>
<keyword evidence="3" id="KW-1185">Reference proteome</keyword>
<name>A0A7J9K2M2_9ROSI</name>
<proteinExistence type="predicted"/>
<evidence type="ECO:0000256" key="1">
    <source>
        <dbReference type="SAM" id="MobiDB-lite"/>
    </source>
</evidence>
<comment type="caution">
    <text evidence="2">The sequence shown here is derived from an EMBL/GenBank/DDBJ whole genome shotgun (WGS) entry which is preliminary data.</text>
</comment>
<dbReference type="AlphaFoldDB" id="A0A7J9K2M2"/>
<evidence type="ECO:0000313" key="2">
    <source>
        <dbReference type="EMBL" id="MBA0840643.1"/>
    </source>
</evidence>
<dbReference type="EMBL" id="JABFAE010000011">
    <property type="protein sequence ID" value="MBA0840643.1"/>
    <property type="molecule type" value="Genomic_DNA"/>
</dbReference>